<comment type="caution">
    <text evidence="1">The sequence shown here is derived from an EMBL/GenBank/DDBJ whole genome shotgun (WGS) entry which is preliminary data.</text>
</comment>
<reference evidence="1 2" key="2">
    <citation type="journal article" date="2022" name="Mol. Ecol. Resour.">
        <title>The genomes of chicory, endive, great burdock and yacon provide insights into Asteraceae paleo-polyploidization history and plant inulin production.</title>
        <authorList>
            <person name="Fan W."/>
            <person name="Wang S."/>
            <person name="Wang H."/>
            <person name="Wang A."/>
            <person name="Jiang F."/>
            <person name="Liu H."/>
            <person name="Zhao H."/>
            <person name="Xu D."/>
            <person name="Zhang Y."/>
        </authorList>
    </citation>
    <scope>NUCLEOTIDE SEQUENCE [LARGE SCALE GENOMIC DNA]</scope>
    <source>
        <strain evidence="2">cv. Yunnan</strain>
        <tissue evidence="1">Leaves</tissue>
    </source>
</reference>
<evidence type="ECO:0000313" key="1">
    <source>
        <dbReference type="EMBL" id="KAI3777032.1"/>
    </source>
</evidence>
<dbReference type="EMBL" id="CM042032">
    <property type="protein sequence ID" value="KAI3777032.1"/>
    <property type="molecule type" value="Genomic_DNA"/>
</dbReference>
<organism evidence="1 2">
    <name type="scientific">Smallanthus sonchifolius</name>
    <dbReference type="NCBI Taxonomy" id="185202"/>
    <lineage>
        <taxon>Eukaryota</taxon>
        <taxon>Viridiplantae</taxon>
        <taxon>Streptophyta</taxon>
        <taxon>Embryophyta</taxon>
        <taxon>Tracheophyta</taxon>
        <taxon>Spermatophyta</taxon>
        <taxon>Magnoliopsida</taxon>
        <taxon>eudicotyledons</taxon>
        <taxon>Gunneridae</taxon>
        <taxon>Pentapetalae</taxon>
        <taxon>asterids</taxon>
        <taxon>campanulids</taxon>
        <taxon>Asterales</taxon>
        <taxon>Asteraceae</taxon>
        <taxon>Asteroideae</taxon>
        <taxon>Heliantheae alliance</taxon>
        <taxon>Millerieae</taxon>
        <taxon>Smallanthus</taxon>
    </lineage>
</organism>
<evidence type="ECO:0000313" key="2">
    <source>
        <dbReference type="Proteomes" id="UP001056120"/>
    </source>
</evidence>
<proteinExistence type="predicted"/>
<keyword evidence="2" id="KW-1185">Reference proteome</keyword>
<protein>
    <submittedName>
        <fullName evidence="1">Uncharacterized protein</fullName>
    </submittedName>
</protein>
<dbReference type="Proteomes" id="UP001056120">
    <property type="component" value="Linkage Group LG15"/>
</dbReference>
<name>A0ACB9G0P0_9ASTR</name>
<reference evidence="2" key="1">
    <citation type="journal article" date="2022" name="Mol. Ecol. Resour.">
        <title>The genomes of chicory, endive, great burdock and yacon provide insights into Asteraceae palaeo-polyploidization history and plant inulin production.</title>
        <authorList>
            <person name="Fan W."/>
            <person name="Wang S."/>
            <person name="Wang H."/>
            <person name="Wang A."/>
            <person name="Jiang F."/>
            <person name="Liu H."/>
            <person name="Zhao H."/>
            <person name="Xu D."/>
            <person name="Zhang Y."/>
        </authorList>
    </citation>
    <scope>NUCLEOTIDE SEQUENCE [LARGE SCALE GENOMIC DNA]</scope>
    <source>
        <strain evidence="2">cv. Yunnan</strain>
    </source>
</reference>
<accession>A0ACB9G0P0</accession>
<sequence>MAGEGRPWQENKIHNRFTHNKISAVDSMVNLIIKISNSSKNSPTLISPPSSAFYSALQSPYISPRATRDDPNLPSTATTTTTPTTFTQPSTPSPHSNDTMLTVPRISVTKGSFSPASCAKLRSCDVK</sequence>
<gene>
    <name evidence="1" type="ORF">L1987_46825</name>
</gene>